<keyword evidence="6 8" id="KW-1133">Transmembrane helix</keyword>
<dbReference type="Proteomes" id="UP000034081">
    <property type="component" value="Unassembled WGS sequence"/>
</dbReference>
<keyword evidence="4" id="KW-0997">Cell inner membrane</keyword>
<keyword evidence="5 8" id="KW-0812">Transmembrane</keyword>
<feature type="transmembrane region" description="Helical" evidence="8">
    <location>
        <begin position="166"/>
        <end position="188"/>
    </location>
</feature>
<evidence type="ECO:0000256" key="6">
    <source>
        <dbReference type="ARBA" id="ARBA00022989"/>
    </source>
</evidence>
<evidence type="ECO:0000256" key="7">
    <source>
        <dbReference type="ARBA" id="ARBA00023136"/>
    </source>
</evidence>
<dbReference type="InterPro" id="IPR042094">
    <property type="entry name" value="T2SS_GspF_sf"/>
</dbReference>
<dbReference type="AlphaFoldDB" id="A0A0G0NH63"/>
<comment type="caution">
    <text evidence="10">The sequence shown here is derived from an EMBL/GenBank/DDBJ whole genome shotgun (WGS) entry which is preliminary data.</text>
</comment>
<evidence type="ECO:0000313" key="11">
    <source>
        <dbReference type="Proteomes" id="UP000034081"/>
    </source>
</evidence>
<comment type="similarity">
    <text evidence="2">Belongs to the GSP F family.</text>
</comment>
<name>A0A0G0NH63_9BACT</name>
<dbReference type="GO" id="GO:0005886">
    <property type="term" value="C:plasma membrane"/>
    <property type="evidence" value="ECO:0007669"/>
    <property type="project" value="UniProtKB-SubCell"/>
</dbReference>
<dbReference type="Pfam" id="PF00482">
    <property type="entry name" value="T2SSF"/>
    <property type="match status" value="2"/>
</dbReference>
<comment type="subcellular location">
    <subcellularLocation>
        <location evidence="1">Cell inner membrane</location>
        <topology evidence="1">Multi-pass membrane protein</topology>
    </subcellularLocation>
</comment>
<dbReference type="InterPro" id="IPR018076">
    <property type="entry name" value="T2SS_GspF_dom"/>
</dbReference>
<evidence type="ECO:0000256" key="2">
    <source>
        <dbReference type="ARBA" id="ARBA00005745"/>
    </source>
</evidence>
<dbReference type="EMBL" id="LBVL01000009">
    <property type="protein sequence ID" value="KKQ85224.1"/>
    <property type="molecule type" value="Genomic_DNA"/>
</dbReference>
<keyword evidence="7 8" id="KW-0472">Membrane</keyword>
<dbReference type="InterPro" id="IPR003004">
    <property type="entry name" value="GspF/PilC"/>
</dbReference>
<evidence type="ECO:0000256" key="8">
    <source>
        <dbReference type="SAM" id="Phobius"/>
    </source>
</evidence>
<dbReference type="PANTHER" id="PTHR30012">
    <property type="entry name" value="GENERAL SECRETION PATHWAY PROTEIN"/>
    <property type="match status" value="1"/>
</dbReference>
<dbReference type="PRINTS" id="PR00812">
    <property type="entry name" value="BCTERIALGSPF"/>
</dbReference>
<dbReference type="Gene3D" id="1.20.81.30">
    <property type="entry name" value="Type II secretion system (T2SS), domain F"/>
    <property type="match status" value="2"/>
</dbReference>
<evidence type="ECO:0000256" key="3">
    <source>
        <dbReference type="ARBA" id="ARBA00022475"/>
    </source>
</evidence>
<evidence type="ECO:0000256" key="1">
    <source>
        <dbReference type="ARBA" id="ARBA00004429"/>
    </source>
</evidence>
<feature type="transmembrane region" description="Helical" evidence="8">
    <location>
        <begin position="220"/>
        <end position="240"/>
    </location>
</feature>
<evidence type="ECO:0000256" key="5">
    <source>
        <dbReference type="ARBA" id="ARBA00022692"/>
    </source>
</evidence>
<feature type="domain" description="Type II secretion system protein GspF" evidence="9">
    <location>
        <begin position="66"/>
        <end position="189"/>
    </location>
</feature>
<keyword evidence="3" id="KW-1003">Cell membrane</keyword>
<protein>
    <recommendedName>
        <fullName evidence="9">Type II secretion system protein GspF domain-containing protein</fullName>
    </recommendedName>
</protein>
<dbReference type="FunFam" id="1.20.81.30:FF:000001">
    <property type="entry name" value="Type II secretion system protein F"/>
    <property type="match status" value="2"/>
</dbReference>
<dbReference type="PANTHER" id="PTHR30012:SF0">
    <property type="entry name" value="TYPE II SECRETION SYSTEM PROTEIN F-RELATED"/>
    <property type="match status" value="1"/>
</dbReference>
<organism evidence="10 11">
    <name type="scientific">Candidatus Woesebacteria bacterium GW2011_GWB1_38_8</name>
    <dbReference type="NCBI Taxonomy" id="1618570"/>
    <lineage>
        <taxon>Bacteria</taxon>
        <taxon>Candidatus Woeseibacteriota</taxon>
    </lineage>
</organism>
<evidence type="ECO:0000313" key="10">
    <source>
        <dbReference type="EMBL" id="KKQ85224.1"/>
    </source>
</evidence>
<evidence type="ECO:0000256" key="4">
    <source>
        <dbReference type="ARBA" id="ARBA00022519"/>
    </source>
</evidence>
<feature type="domain" description="Type II secretion system protein GspF" evidence="9">
    <location>
        <begin position="269"/>
        <end position="392"/>
    </location>
</feature>
<dbReference type="STRING" id="1618570.UT08_C0009G0058"/>
<feature type="transmembrane region" description="Helical" evidence="8">
    <location>
        <begin position="373"/>
        <end position="397"/>
    </location>
</feature>
<accession>A0A0G0NH63</accession>
<evidence type="ECO:0000259" key="9">
    <source>
        <dbReference type="Pfam" id="PF00482"/>
    </source>
</evidence>
<gene>
    <name evidence="10" type="ORF">UT08_C0009G0058</name>
</gene>
<proteinExistence type="inferred from homology"/>
<sequence>MPIYKYKAKDKAGKIIEDVVQAANKKEASAFLQSNDLTILTIKSLSKKGGINLFGGGISVSEKAAFCRFMATMLRAGLPLPEAIDILRQETQSKKLQEVLFDILFHIRKGENLSTVIAKYKAEFDAVFLTMVKAGEESGTLEKSFDYLARQMLASYELSQKVKSSMMYPAIIIAAMIGNAGVMLGFVLPKMSDVFLSLNVELPPLTRFVLGFGKTVGDNMAATFGAFFAVIFVVILLFLIKSTRTVIFSFVVKLPVISKVMDQLDTARFARTLSTLLKSGVPIMVALDVSSDVLKQPHLKKQAKLFSESVSKGESLAEILTKQKRSFPVTMTQTIRAGEKTGSLEVVLEELATFYELEVDYSLKRATALLEPLLMLVIGVAVGAMVVIMITPIYSIVGGLQEGF</sequence>
<reference evidence="10 11" key="1">
    <citation type="journal article" date="2015" name="Nature">
        <title>rRNA introns, odd ribosomes, and small enigmatic genomes across a large radiation of phyla.</title>
        <authorList>
            <person name="Brown C.T."/>
            <person name="Hug L.A."/>
            <person name="Thomas B.C."/>
            <person name="Sharon I."/>
            <person name="Castelle C.J."/>
            <person name="Singh A."/>
            <person name="Wilkins M.J."/>
            <person name="Williams K.H."/>
            <person name="Banfield J.F."/>
        </authorList>
    </citation>
    <scope>NUCLEOTIDE SEQUENCE [LARGE SCALE GENOMIC DNA]</scope>
</reference>